<evidence type="ECO:0000256" key="8">
    <source>
        <dbReference type="ARBA" id="ARBA00023316"/>
    </source>
</evidence>
<dbReference type="CDD" id="cd14817">
    <property type="entry name" value="D-Ala-D-Ala_dipeptidase_VanX"/>
    <property type="match status" value="1"/>
</dbReference>
<organism evidence="10 11">
    <name type="scientific">Streptomyces bambusae</name>
    <dbReference type="NCBI Taxonomy" id="1550616"/>
    <lineage>
        <taxon>Bacteria</taxon>
        <taxon>Bacillati</taxon>
        <taxon>Actinomycetota</taxon>
        <taxon>Actinomycetes</taxon>
        <taxon>Kitasatosporales</taxon>
        <taxon>Streptomycetaceae</taxon>
        <taxon>Streptomyces</taxon>
    </lineage>
</organism>
<evidence type="ECO:0000256" key="5">
    <source>
        <dbReference type="ARBA" id="ARBA00022833"/>
    </source>
</evidence>
<dbReference type="EMBL" id="WTFF01000345">
    <property type="protein sequence ID" value="MBW5486130.1"/>
    <property type="molecule type" value="Genomic_DNA"/>
</dbReference>
<gene>
    <name evidence="10" type="ORF">GPJ59_30780</name>
</gene>
<evidence type="ECO:0000256" key="7">
    <source>
        <dbReference type="ARBA" id="ARBA00023049"/>
    </source>
</evidence>
<keyword evidence="8" id="KW-0961">Cell wall biogenesis/degradation</keyword>
<dbReference type="InterPro" id="IPR009045">
    <property type="entry name" value="Zn_M74/Hedgehog-like"/>
</dbReference>
<keyword evidence="5 9" id="KW-0862">Zinc</keyword>
<feature type="binding site" evidence="9">
    <location>
        <position position="195"/>
    </location>
    <ligand>
        <name>Zn(2+)</name>
        <dbReference type="ChEBI" id="CHEBI:29105"/>
        <note>catalytic</note>
    </ligand>
</feature>
<protein>
    <recommendedName>
        <fullName evidence="9">D-alanyl-D-alanine dipeptidase</fullName>
        <shortName evidence="9">D-Ala-D-Ala dipeptidase</shortName>
        <ecNumber evidence="9">3.4.13.22</ecNumber>
    </recommendedName>
</protein>
<dbReference type="EC" id="3.4.13.22" evidence="9"/>
<dbReference type="PANTHER" id="PTHR43126:SF1">
    <property type="entry name" value="D-ALANYL-D-ALANINE DIPEPTIDASE"/>
    <property type="match status" value="1"/>
</dbReference>
<keyword evidence="11" id="KW-1185">Reference proteome</keyword>
<evidence type="ECO:0000256" key="1">
    <source>
        <dbReference type="ARBA" id="ARBA00001362"/>
    </source>
</evidence>
<proteinExistence type="inferred from homology"/>
<keyword evidence="6 9" id="KW-0224">Dipeptidase</keyword>
<sequence>MGDRGVVRSRVQRLGVGAVVWAVLGLTAAAGGAEGVVAAPTSTVSPAAAGTVSAARDGGGGGGGRGAGAGPLAPDGFVALRFVDASVGQDMRYAGGRNFTGAVVDGYDEAECLLARPAALALRRAQQGLLRRGYGLLVYDCYRPQRAVDRFVRWARDLADQRTKESYYPHVDKSLLIPHGYIAERSGHNRGSTVDVTLVRPAAGRRPVDMGTPFDFFDPLSHTDDPRVGPGAARHRRLLRESLAAEGFVNLPEEWWHFTYRPEPIPAPSPPFDFPVRLASVGIGIARNR</sequence>
<comment type="catalytic activity">
    <reaction evidence="1 9">
        <text>D-alanyl-D-alanine + H2O = 2 D-alanine</text>
        <dbReference type="Rhea" id="RHEA:20661"/>
        <dbReference type="ChEBI" id="CHEBI:15377"/>
        <dbReference type="ChEBI" id="CHEBI:57416"/>
        <dbReference type="ChEBI" id="CHEBI:57822"/>
        <dbReference type="EC" id="3.4.13.22"/>
    </reaction>
</comment>
<accession>A0ABS6ZED8</accession>
<comment type="caution">
    <text evidence="10">The sequence shown here is derived from an EMBL/GenBank/DDBJ whole genome shotgun (WGS) entry which is preliminary data.</text>
</comment>
<evidence type="ECO:0000256" key="2">
    <source>
        <dbReference type="ARBA" id="ARBA00022670"/>
    </source>
</evidence>
<evidence type="ECO:0000313" key="11">
    <source>
        <dbReference type="Proteomes" id="UP000812013"/>
    </source>
</evidence>
<name>A0ABS6ZED8_9ACTN</name>
<dbReference type="PANTHER" id="PTHR43126">
    <property type="entry name" value="D-ALANYL-D-ALANINE DIPEPTIDASE"/>
    <property type="match status" value="1"/>
</dbReference>
<feature type="binding site" evidence="9">
    <location>
        <position position="257"/>
    </location>
    <ligand>
        <name>Zn(2+)</name>
        <dbReference type="ChEBI" id="CHEBI:29105"/>
        <note>catalytic</note>
    </ligand>
</feature>
<dbReference type="InterPro" id="IPR000755">
    <property type="entry name" value="A_A_dipeptidase"/>
</dbReference>
<dbReference type="Gene3D" id="3.30.1380.10">
    <property type="match status" value="1"/>
</dbReference>
<dbReference type="Pfam" id="PF01427">
    <property type="entry name" value="Peptidase_M15"/>
    <property type="match status" value="1"/>
</dbReference>
<reference evidence="10 11" key="1">
    <citation type="submission" date="2019-12" db="EMBL/GenBank/DDBJ databases">
        <title>Genome sequence of Streptomyces bambusae.</title>
        <authorList>
            <person name="Bansal K."/>
            <person name="Choksket S."/>
            <person name="Korpole S."/>
            <person name="Patil P.B."/>
        </authorList>
    </citation>
    <scope>NUCLEOTIDE SEQUENCE [LARGE SCALE GENOMIC DNA]</scope>
    <source>
        <strain evidence="10 11">SK60</strain>
    </source>
</reference>
<feature type="active site" description="Proton donor/acceptor" evidence="9">
    <location>
        <position position="254"/>
    </location>
</feature>
<evidence type="ECO:0000256" key="6">
    <source>
        <dbReference type="ARBA" id="ARBA00022997"/>
    </source>
</evidence>
<dbReference type="SUPFAM" id="SSF55166">
    <property type="entry name" value="Hedgehog/DD-peptidase"/>
    <property type="match status" value="1"/>
</dbReference>
<comment type="cofactor">
    <cofactor evidence="9">
        <name>Zn(2+)</name>
        <dbReference type="ChEBI" id="CHEBI:29105"/>
    </cofactor>
    <text evidence="9">Binds 1 zinc ion per subunit.</text>
</comment>
<dbReference type="HAMAP" id="MF_01924">
    <property type="entry name" value="A_A_dipeptidase"/>
    <property type="match status" value="1"/>
</dbReference>
<keyword evidence="3 9" id="KW-0479">Metal-binding</keyword>
<keyword evidence="7 9" id="KW-0482">Metalloprotease</keyword>
<feature type="site" description="Transition state stabilizer" evidence="9">
    <location>
        <position position="143"/>
    </location>
</feature>
<evidence type="ECO:0000256" key="4">
    <source>
        <dbReference type="ARBA" id="ARBA00022801"/>
    </source>
</evidence>
<keyword evidence="2 9" id="KW-0645">Protease</keyword>
<evidence type="ECO:0000256" key="3">
    <source>
        <dbReference type="ARBA" id="ARBA00022723"/>
    </source>
</evidence>
<feature type="binding site" evidence="9">
    <location>
        <position position="188"/>
    </location>
    <ligand>
        <name>Zn(2+)</name>
        <dbReference type="ChEBI" id="CHEBI:29105"/>
        <note>catalytic</note>
    </ligand>
</feature>
<evidence type="ECO:0000313" key="10">
    <source>
        <dbReference type="EMBL" id="MBW5486130.1"/>
    </source>
</evidence>
<comment type="similarity">
    <text evidence="9">Belongs to the peptidase M15D family.</text>
</comment>
<comment type="function">
    <text evidence="9">Catalyzes hydrolysis of the D-alanyl-D-alanine dipeptide.</text>
</comment>
<dbReference type="Proteomes" id="UP000812013">
    <property type="component" value="Unassembled WGS sequence"/>
</dbReference>
<keyword evidence="4 9" id="KW-0378">Hydrolase</keyword>
<evidence type="ECO:0000256" key="9">
    <source>
        <dbReference type="HAMAP-Rule" id="MF_01924"/>
    </source>
</evidence>